<organism evidence="2 3">
    <name type="scientific">Sulfitobacter marinus</name>
    <dbReference type="NCBI Taxonomy" id="394264"/>
    <lineage>
        <taxon>Bacteria</taxon>
        <taxon>Pseudomonadati</taxon>
        <taxon>Pseudomonadota</taxon>
        <taxon>Alphaproteobacteria</taxon>
        <taxon>Rhodobacterales</taxon>
        <taxon>Roseobacteraceae</taxon>
        <taxon>Sulfitobacter</taxon>
    </lineage>
</organism>
<keyword evidence="3" id="KW-1185">Reference proteome</keyword>
<evidence type="ECO:0000256" key="1">
    <source>
        <dbReference type="SAM" id="SignalP"/>
    </source>
</evidence>
<reference evidence="3" key="1">
    <citation type="submission" date="2016-10" db="EMBL/GenBank/DDBJ databases">
        <authorList>
            <person name="Varghese N."/>
            <person name="Submissions S."/>
        </authorList>
    </citation>
    <scope>NUCLEOTIDE SEQUENCE [LARGE SCALE GENOMIC DNA]</scope>
    <source>
        <strain evidence="3">DSM 23422</strain>
    </source>
</reference>
<name>A0A1I6RH98_9RHOB</name>
<evidence type="ECO:0000313" key="2">
    <source>
        <dbReference type="EMBL" id="SFS64056.1"/>
    </source>
</evidence>
<dbReference type="STRING" id="394264.SAMN04488040_1246"/>
<dbReference type="AlphaFoldDB" id="A0A1I6RH98"/>
<dbReference type="RefSeq" id="WP_093915507.1">
    <property type="nucleotide sequence ID" value="NZ_FPAJ01000002.1"/>
</dbReference>
<sequence length="202" mass="21268">MRIWMALAGVAFAAACAQGAGSGTDHSPAEVAAAAYTAPGPKSLTLLTMVNNRSGGGGHTALLVNGSQQVIFDPAGSFRDPRVIERGDVLYGMSPKWVDAYKSSHARKTYHVRSQTVPVTEEQAEQVLQAVISNGQVPSAYCANATSAVLSKVPGFEGIGRTFYPVKLSEDFAALPNVSTTHYYENDEGHVIDGVQAALLAE</sequence>
<accession>A0A1I6RH98</accession>
<dbReference type="EMBL" id="FPAJ01000002">
    <property type="protein sequence ID" value="SFS64056.1"/>
    <property type="molecule type" value="Genomic_DNA"/>
</dbReference>
<proteinExistence type="predicted"/>
<dbReference type="PROSITE" id="PS51257">
    <property type="entry name" value="PROKAR_LIPOPROTEIN"/>
    <property type="match status" value="1"/>
</dbReference>
<gene>
    <name evidence="2" type="ORF">SAMN04488040_1246</name>
</gene>
<dbReference type="Proteomes" id="UP000199239">
    <property type="component" value="Unassembled WGS sequence"/>
</dbReference>
<protein>
    <recommendedName>
        <fullName evidence="4">Lipoprotein</fullName>
    </recommendedName>
</protein>
<dbReference type="OrthoDB" id="7666390at2"/>
<keyword evidence="1" id="KW-0732">Signal</keyword>
<feature type="chain" id="PRO_5011779888" description="Lipoprotein" evidence="1">
    <location>
        <begin position="20"/>
        <end position="202"/>
    </location>
</feature>
<evidence type="ECO:0000313" key="3">
    <source>
        <dbReference type="Proteomes" id="UP000199239"/>
    </source>
</evidence>
<feature type="signal peptide" evidence="1">
    <location>
        <begin position="1"/>
        <end position="19"/>
    </location>
</feature>
<evidence type="ECO:0008006" key="4">
    <source>
        <dbReference type="Google" id="ProtNLM"/>
    </source>
</evidence>